<dbReference type="RefSeq" id="WP_003938875.1">
    <property type="nucleotide sequence ID" value="NZ_AOEX01000093.1"/>
</dbReference>
<evidence type="ECO:0000313" key="1">
    <source>
        <dbReference type="EMBL" id="EME53772.1"/>
    </source>
</evidence>
<organism evidence="1 2">
    <name type="scientific">Rhodococcus ruber BKS 20-38</name>
    <dbReference type="NCBI Taxonomy" id="1278076"/>
    <lineage>
        <taxon>Bacteria</taxon>
        <taxon>Bacillati</taxon>
        <taxon>Actinomycetota</taxon>
        <taxon>Actinomycetes</taxon>
        <taxon>Mycobacteriales</taxon>
        <taxon>Nocardiaceae</taxon>
        <taxon>Rhodococcus</taxon>
    </lineage>
</organism>
<dbReference type="PATRIC" id="fig|1278076.4.peg.4935"/>
<dbReference type="EMBL" id="AOEX01000093">
    <property type="protein sequence ID" value="EME53772.1"/>
    <property type="molecule type" value="Genomic_DNA"/>
</dbReference>
<reference evidence="1 2" key="1">
    <citation type="journal article" date="2013" name="Genome Announc.">
        <title>Draft Genome Sequence of Rhodococcus ruber Strain BKS 20-38.</title>
        <authorList>
            <person name="Bala M."/>
            <person name="Kumar S."/>
            <person name="Raghava G.P."/>
            <person name="Mayilraj S."/>
        </authorList>
    </citation>
    <scope>NUCLEOTIDE SEQUENCE [LARGE SCALE GENOMIC DNA]</scope>
    <source>
        <strain evidence="1 2">BKS 20-38</strain>
    </source>
</reference>
<comment type="caution">
    <text evidence="1">The sequence shown here is derived from an EMBL/GenBank/DDBJ whole genome shotgun (WGS) entry which is preliminary data.</text>
</comment>
<gene>
    <name evidence="1" type="ORF">G352_24071</name>
</gene>
<name>M2YGE5_9NOCA</name>
<accession>M2YGE5</accession>
<dbReference type="Proteomes" id="UP000011731">
    <property type="component" value="Unassembled WGS sequence"/>
</dbReference>
<dbReference type="AlphaFoldDB" id="M2YGE5"/>
<proteinExistence type="predicted"/>
<sequence>MQTKTNSDDLATTIGDLVNFYGLHVINAMYFAATGAWNVTIHVDDRFSHGLTEMHGDIRVIRADGETLHEALEMAYSIFRAASPNHGATTAVRDAS</sequence>
<protein>
    <submittedName>
        <fullName evidence="1">Uncharacterized protein</fullName>
    </submittedName>
</protein>
<keyword evidence="2" id="KW-1185">Reference proteome</keyword>
<evidence type="ECO:0000313" key="2">
    <source>
        <dbReference type="Proteomes" id="UP000011731"/>
    </source>
</evidence>